<evidence type="ECO:0000256" key="7">
    <source>
        <dbReference type="ARBA" id="ARBA00022801"/>
    </source>
</evidence>
<comment type="similarity">
    <text evidence="2">Belongs to the GTP cyclohydrolase I family.</text>
</comment>
<accession>A0A9W4HTE8</accession>
<evidence type="ECO:0000256" key="1">
    <source>
        <dbReference type="ARBA" id="ARBA00005080"/>
    </source>
</evidence>
<dbReference type="GO" id="GO:0005525">
    <property type="term" value="F:GTP binding"/>
    <property type="evidence" value="ECO:0007669"/>
    <property type="project" value="UniProtKB-KW"/>
</dbReference>
<dbReference type="GO" id="GO:0046656">
    <property type="term" value="P:folic acid biosynthetic process"/>
    <property type="evidence" value="ECO:0007669"/>
    <property type="project" value="UniProtKB-KW"/>
</dbReference>
<dbReference type="PANTHER" id="PTHR11109:SF7">
    <property type="entry name" value="GTP CYCLOHYDROLASE 1"/>
    <property type="match status" value="1"/>
</dbReference>
<dbReference type="FunFam" id="1.10.286.10:FF:000003">
    <property type="entry name" value="GTP cyclohydrolase 1"/>
    <property type="match status" value="1"/>
</dbReference>
<dbReference type="PANTHER" id="PTHR11109">
    <property type="entry name" value="GTP CYCLOHYDROLASE I"/>
    <property type="match status" value="1"/>
</dbReference>
<dbReference type="EC" id="3.5.4.16" evidence="3"/>
<dbReference type="NCBIfam" id="NF006826">
    <property type="entry name" value="PRK09347.1-3"/>
    <property type="match status" value="1"/>
</dbReference>
<dbReference type="PROSITE" id="PS00859">
    <property type="entry name" value="GTP_CYCLOHYDROL_1_1"/>
    <property type="match status" value="1"/>
</dbReference>
<comment type="pathway">
    <text evidence="1">Cofactor biosynthesis; 7,8-dihydroneopterin triphosphate biosynthesis; 7,8-dihydroneopterin triphosphate from GTP: step 1/1.</text>
</comment>
<dbReference type="GO" id="GO:0005737">
    <property type="term" value="C:cytoplasm"/>
    <property type="evidence" value="ECO:0007669"/>
    <property type="project" value="TreeGrafter"/>
</dbReference>
<reference evidence="14" key="1">
    <citation type="submission" date="2021-07" db="EMBL/GenBank/DDBJ databases">
        <authorList>
            <person name="Branca A.L. A."/>
        </authorList>
    </citation>
    <scope>NUCLEOTIDE SEQUENCE</scope>
</reference>
<dbReference type="OrthoDB" id="4966at2759"/>
<protein>
    <recommendedName>
        <fullName evidence="4">GTP cyclohydrolase 1</fullName>
        <ecNumber evidence="3">3.5.4.16</ecNumber>
    </recommendedName>
    <alternativeName>
        <fullName evidence="10">GTP cyclohydrolase I</fullName>
    </alternativeName>
</protein>
<evidence type="ECO:0000313" key="14">
    <source>
        <dbReference type="EMBL" id="CAG8150453.1"/>
    </source>
</evidence>
<dbReference type="GO" id="GO:0008270">
    <property type="term" value="F:zinc ion binding"/>
    <property type="evidence" value="ECO:0007669"/>
    <property type="project" value="TreeGrafter"/>
</dbReference>
<keyword evidence="7" id="KW-0378">Hydrolase</keyword>
<evidence type="ECO:0000256" key="5">
    <source>
        <dbReference type="ARBA" id="ARBA00022533"/>
    </source>
</evidence>
<feature type="compositionally biased region" description="Polar residues" evidence="12">
    <location>
        <begin position="60"/>
        <end position="76"/>
    </location>
</feature>
<keyword evidence="5" id="KW-0021">Allosteric enzyme</keyword>
<evidence type="ECO:0000256" key="2">
    <source>
        <dbReference type="ARBA" id="ARBA00008085"/>
    </source>
</evidence>
<dbReference type="GO" id="GO:0046654">
    <property type="term" value="P:tetrahydrofolate biosynthetic process"/>
    <property type="evidence" value="ECO:0007669"/>
    <property type="project" value="InterPro"/>
</dbReference>
<evidence type="ECO:0000256" key="11">
    <source>
        <dbReference type="ARBA" id="ARBA00055676"/>
    </source>
</evidence>
<evidence type="ECO:0000256" key="6">
    <source>
        <dbReference type="ARBA" id="ARBA00022741"/>
    </source>
</evidence>
<dbReference type="GO" id="GO:0006729">
    <property type="term" value="P:tetrahydrobiopterin biosynthetic process"/>
    <property type="evidence" value="ECO:0007669"/>
    <property type="project" value="TreeGrafter"/>
</dbReference>
<evidence type="ECO:0000256" key="9">
    <source>
        <dbReference type="ARBA" id="ARBA00023134"/>
    </source>
</evidence>
<dbReference type="Gene3D" id="1.10.286.10">
    <property type="match status" value="1"/>
</dbReference>
<evidence type="ECO:0000313" key="15">
    <source>
        <dbReference type="Proteomes" id="UP001153618"/>
    </source>
</evidence>
<dbReference type="CDD" id="cd00642">
    <property type="entry name" value="GTP_cyclohydro1"/>
    <property type="match status" value="1"/>
</dbReference>
<evidence type="ECO:0000256" key="3">
    <source>
        <dbReference type="ARBA" id="ARBA00012715"/>
    </source>
</evidence>
<dbReference type="Pfam" id="PF01227">
    <property type="entry name" value="GTP_cyclohydroI"/>
    <property type="match status" value="1"/>
</dbReference>
<dbReference type="InterPro" id="IPR043133">
    <property type="entry name" value="GTP-CH-I_C/QueF"/>
</dbReference>
<name>A0A9W4HTE8_PENOL</name>
<dbReference type="AlphaFoldDB" id="A0A9W4HTE8"/>
<organism evidence="14 15">
    <name type="scientific">Penicillium olsonii</name>
    <dbReference type="NCBI Taxonomy" id="99116"/>
    <lineage>
        <taxon>Eukaryota</taxon>
        <taxon>Fungi</taxon>
        <taxon>Dikarya</taxon>
        <taxon>Ascomycota</taxon>
        <taxon>Pezizomycotina</taxon>
        <taxon>Eurotiomycetes</taxon>
        <taxon>Eurotiomycetidae</taxon>
        <taxon>Eurotiales</taxon>
        <taxon>Aspergillaceae</taxon>
        <taxon>Penicillium</taxon>
    </lineage>
</organism>
<keyword evidence="8" id="KW-0289">Folate biosynthesis</keyword>
<keyword evidence="9" id="KW-0342">GTP-binding</keyword>
<keyword evidence="6" id="KW-0547">Nucleotide-binding</keyword>
<dbReference type="EMBL" id="CAJVOS010000032">
    <property type="protein sequence ID" value="CAG8150453.1"/>
    <property type="molecule type" value="Genomic_DNA"/>
</dbReference>
<dbReference type="Gene3D" id="3.30.1130.10">
    <property type="match status" value="1"/>
</dbReference>
<comment type="function">
    <text evidence="11">GTP cyclohydrolase 1 is the first enzyme in the biosynthetic pathway leading to folic acid.</text>
</comment>
<dbReference type="PROSITE" id="PS00860">
    <property type="entry name" value="GTP_CYCLOHYDROL_1_2"/>
    <property type="match status" value="1"/>
</dbReference>
<evidence type="ECO:0000256" key="10">
    <source>
        <dbReference type="ARBA" id="ARBA00030854"/>
    </source>
</evidence>
<dbReference type="HAMAP" id="MF_00223">
    <property type="entry name" value="FolE"/>
    <property type="match status" value="1"/>
</dbReference>
<dbReference type="NCBIfam" id="TIGR00063">
    <property type="entry name" value="folE"/>
    <property type="match status" value="1"/>
</dbReference>
<feature type="domain" description="GTP cyclohydrolase I" evidence="13">
    <location>
        <begin position="154"/>
        <end position="329"/>
    </location>
</feature>
<evidence type="ECO:0000256" key="12">
    <source>
        <dbReference type="SAM" id="MobiDB-lite"/>
    </source>
</evidence>
<dbReference type="InterPro" id="IPR020602">
    <property type="entry name" value="GTP_CycHdrlase_I_dom"/>
</dbReference>
<dbReference type="SUPFAM" id="SSF55620">
    <property type="entry name" value="Tetrahydrobiopterin biosynthesis enzymes-like"/>
    <property type="match status" value="1"/>
</dbReference>
<dbReference type="FunFam" id="3.30.1130.10:FF:000012">
    <property type="entry name" value="GTP cyclohydrolase 1"/>
    <property type="match status" value="1"/>
</dbReference>
<evidence type="ECO:0000256" key="8">
    <source>
        <dbReference type="ARBA" id="ARBA00022909"/>
    </source>
</evidence>
<dbReference type="InterPro" id="IPR001474">
    <property type="entry name" value="GTP_CycHdrlase_I"/>
</dbReference>
<feature type="compositionally biased region" description="Polar residues" evidence="12">
    <location>
        <begin position="18"/>
        <end position="28"/>
    </location>
</feature>
<sequence length="332" mass="36773">MGSGSPPSKPSAIPSHMLNGSSPLQRSTGTRDARERESLNSSIRTSFEPRIPFQFDSETESTGTGADPAQSTSTASVPIRSVAPVRPSLNDPARDPRDEAGPLTPPATVSRPASPYTLNPPIDFDGLSWPCPGTRQRKESTPEETEERLDKLSGAIRTILECIGEDPEREGLRETPMRYAKAMLYFTKGYEENVRDLMNGAVFHEDHDELVIVKDIDVFSLCEHHMVPFTGKMHIGYIPDRRVLGLSKLARLAEMFSRRLQVQERLTKQVALAISEVLKPRGVGVVMESSHLCMVMRGVQKVSSTTTTSCMLGCMRSSAKTREEFLTLLNRR</sequence>
<dbReference type="InterPro" id="IPR018234">
    <property type="entry name" value="GTP_CycHdrlase_I_CS"/>
</dbReference>
<gene>
    <name evidence="14" type="ORF">POLS_LOCUS6063</name>
</gene>
<dbReference type="Proteomes" id="UP001153618">
    <property type="component" value="Unassembled WGS sequence"/>
</dbReference>
<feature type="region of interest" description="Disordered" evidence="12">
    <location>
        <begin position="1"/>
        <end position="146"/>
    </location>
</feature>
<proteinExistence type="inferred from homology"/>
<dbReference type="InterPro" id="IPR043134">
    <property type="entry name" value="GTP-CH-I_N"/>
</dbReference>
<evidence type="ECO:0000256" key="4">
    <source>
        <dbReference type="ARBA" id="ARBA00017272"/>
    </source>
</evidence>
<keyword evidence="15" id="KW-1185">Reference proteome</keyword>
<comment type="caution">
    <text evidence="14">The sequence shown here is derived from an EMBL/GenBank/DDBJ whole genome shotgun (WGS) entry which is preliminary data.</text>
</comment>
<dbReference type="GO" id="GO:0003934">
    <property type="term" value="F:GTP cyclohydrolase I activity"/>
    <property type="evidence" value="ECO:0007669"/>
    <property type="project" value="UniProtKB-EC"/>
</dbReference>
<dbReference type="NCBIfam" id="NF006825">
    <property type="entry name" value="PRK09347.1-2"/>
    <property type="match status" value="1"/>
</dbReference>
<feature type="compositionally biased region" description="Basic and acidic residues" evidence="12">
    <location>
        <begin position="29"/>
        <end position="38"/>
    </location>
</feature>
<evidence type="ECO:0000259" key="13">
    <source>
        <dbReference type="Pfam" id="PF01227"/>
    </source>
</evidence>